<dbReference type="PANTHER" id="PTHR46037">
    <property type="entry name" value="PROTEIN ENHANCER OF SEVENLESS 2B"/>
    <property type="match status" value="1"/>
</dbReference>
<evidence type="ECO:0000256" key="4">
    <source>
        <dbReference type="SAM" id="Coils"/>
    </source>
</evidence>
<dbReference type="PROSITE" id="PS50002">
    <property type="entry name" value="SH3"/>
    <property type="match status" value="4"/>
</dbReference>
<dbReference type="InterPro" id="IPR001452">
    <property type="entry name" value="SH3_domain"/>
</dbReference>
<feature type="domain" description="SH3" evidence="6">
    <location>
        <begin position="319"/>
        <end position="378"/>
    </location>
</feature>
<evidence type="ECO:0000256" key="2">
    <source>
        <dbReference type="ARBA" id="ARBA00022999"/>
    </source>
</evidence>
<evidence type="ECO:0000256" key="3">
    <source>
        <dbReference type="PROSITE-ProRule" id="PRU00192"/>
    </source>
</evidence>
<organism evidence="7 8">
    <name type="scientific">Entamoeba invadens IP1</name>
    <dbReference type="NCBI Taxonomy" id="370355"/>
    <lineage>
        <taxon>Eukaryota</taxon>
        <taxon>Amoebozoa</taxon>
        <taxon>Evosea</taxon>
        <taxon>Archamoebae</taxon>
        <taxon>Mastigamoebida</taxon>
        <taxon>Entamoebidae</taxon>
        <taxon>Entamoeba</taxon>
    </lineage>
</organism>
<keyword evidence="4" id="KW-0175">Coiled coil</keyword>
<feature type="domain" description="SH3" evidence="6">
    <location>
        <begin position="135"/>
        <end position="193"/>
    </location>
</feature>
<protein>
    <recommendedName>
        <fullName evidence="6">SH3 domain-containing protein</fullName>
    </recommendedName>
</protein>
<evidence type="ECO:0000259" key="6">
    <source>
        <dbReference type="PROSITE" id="PS50002"/>
    </source>
</evidence>
<proteinExistence type="predicted"/>
<dbReference type="OMA" id="QTIMKAN"/>
<keyword evidence="1 3" id="KW-0728">SH3 domain</keyword>
<feature type="domain" description="SH3" evidence="6">
    <location>
        <begin position="197"/>
        <end position="255"/>
    </location>
</feature>
<dbReference type="EMBL" id="KB206946">
    <property type="protein sequence ID" value="ELP86652.1"/>
    <property type="molecule type" value="Genomic_DNA"/>
</dbReference>
<sequence length="720" mass="82623">MSQLVVKAKYSITSSSPIKLSYLEGESIKVIERTPCGVWKGEVNDQSGLFHISTVDIPIIEKVVMNYDFTSADSTCMKAKAGEVLTVIEKGVKIGWLYCLRGYDCGYVPQNFTTITSADYPTDFTLTKEVIKPQHIPCTVSIKYTYEPRSEKELSLVPGDKVEVLSFEGMWWYGRKENSFGYFPGEYCQVIGGIHKEVKSEGIVLFDYEAKNDFELSAHTGDVFYIERVVGSWAVVYVNEERYIFPSSYLSLLSESDKKIKQDTAITLNDFVGGASGLLSVKQSQFVVVLSNKTNGMSLCYKHEKTGLVPTSNLMTIRDGQDYLIVEKTFEARNQNEITVTQGQAWIVVKIIDENWVIGRRLGVEGFVPRGFVKIQKFTKPYRKEYTEGIAHINSTTKPRKKDVPVIVMPQGTVLERKEEKSPRKGFFTQRKRKEKSEVDHTKEAYEEKKQTIMKANTLKIDKQKEEPLNELKELNKGKKEPINVLKWCPIEQHQDTVSGMQTINETYEEDYIDEEKEKLREENELLKLELEKTKRERDFLQKTIDSQKSEVDEIRKQHEKDITLVASLQQTVQTQKTEIESFKKQKADKQKDAPPLLEEDEVISTLKNRVVELEKTLLEEKKERVEGDKLKAIQSGIGDGAVTQIEIDVSRKDVEKRVCGLQSRIKILTVENEKLRKDSSGKKLDLIKIEMEEKIKSVRDELVVMRRRLDLVVRGYQKS</sequence>
<dbReference type="SUPFAM" id="SSF50044">
    <property type="entry name" value="SH3-domain"/>
    <property type="match status" value="6"/>
</dbReference>
<evidence type="ECO:0000313" key="8">
    <source>
        <dbReference type="Proteomes" id="UP000014680"/>
    </source>
</evidence>
<dbReference type="AlphaFoldDB" id="A0A0A1U1Z6"/>
<dbReference type="VEuPathDB" id="AmoebaDB:EIN_092170"/>
<dbReference type="Proteomes" id="UP000014680">
    <property type="component" value="Unassembled WGS sequence"/>
</dbReference>
<evidence type="ECO:0000313" key="7">
    <source>
        <dbReference type="EMBL" id="ELP86652.1"/>
    </source>
</evidence>
<dbReference type="OrthoDB" id="30199at2759"/>
<keyword evidence="2" id="KW-0727">SH2 domain</keyword>
<dbReference type="RefSeq" id="XP_004185998.1">
    <property type="nucleotide sequence ID" value="XM_004185950.1"/>
</dbReference>
<reference evidence="7 8" key="1">
    <citation type="submission" date="2012-10" db="EMBL/GenBank/DDBJ databases">
        <authorList>
            <person name="Zafar N."/>
            <person name="Inman J."/>
            <person name="Hall N."/>
            <person name="Lorenzi H."/>
            <person name="Caler E."/>
        </authorList>
    </citation>
    <scope>NUCLEOTIDE SEQUENCE [LARGE SCALE GENOMIC DNA]</scope>
    <source>
        <strain evidence="7 8">IP1</strain>
    </source>
</reference>
<dbReference type="Gene3D" id="2.30.30.40">
    <property type="entry name" value="SH3 Domains"/>
    <property type="match status" value="5"/>
</dbReference>
<dbReference type="InterPro" id="IPR036028">
    <property type="entry name" value="SH3-like_dom_sf"/>
</dbReference>
<name>A0A0A1U1Z6_ENTIV</name>
<dbReference type="CDD" id="cd00174">
    <property type="entry name" value="SH3"/>
    <property type="match status" value="1"/>
</dbReference>
<keyword evidence="8" id="KW-1185">Reference proteome</keyword>
<feature type="domain" description="SH3" evidence="6">
    <location>
        <begin position="58"/>
        <end position="118"/>
    </location>
</feature>
<dbReference type="KEGG" id="eiv:EIN_092170"/>
<dbReference type="InterPro" id="IPR043539">
    <property type="entry name" value="Grb2-like"/>
</dbReference>
<dbReference type="GeneID" id="14885622"/>
<feature type="region of interest" description="Disordered" evidence="5">
    <location>
        <begin position="419"/>
        <end position="442"/>
    </location>
</feature>
<dbReference type="Pfam" id="PF00018">
    <property type="entry name" value="SH3_1"/>
    <property type="match status" value="1"/>
</dbReference>
<accession>A0A0A1U1Z6</accession>
<gene>
    <name evidence="7" type="ORF">EIN_092170</name>
</gene>
<dbReference type="SMART" id="SM00326">
    <property type="entry name" value="SH3"/>
    <property type="match status" value="6"/>
</dbReference>
<evidence type="ECO:0000256" key="1">
    <source>
        <dbReference type="ARBA" id="ARBA00022443"/>
    </source>
</evidence>
<feature type="coiled-coil region" evidence="4">
    <location>
        <begin position="505"/>
        <end position="624"/>
    </location>
</feature>
<evidence type="ECO:0000256" key="5">
    <source>
        <dbReference type="SAM" id="MobiDB-lite"/>
    </source>
</evidence>
<dbReference type="Pfam" id="PF07653">
    <property type="entry name" value="SH3_2"/>
    <property type="match status" value="1"/>
</dbReference>